<organism evidence="5 6">
    <name type="scientific">Corynebacterium lujinxingii</name>
    <dbReference type="NCBI Taxonomy" id="2763010"/>
    <lineage>
        <taxon>Bacteria</taxon>
        <taxon>Bacillati</taxon>
        <taxon>Actinomycetota</taxon>
        <taxon>Actinomycetes</taxon>
        <taxon>Mycobacteriales</taxon>
        <taxon>Corynebacteriaceae</taxon>
        <taxon>Corynebacterium</taxon>
    </lineage>
</organism>
<feature type="domain" description="DUF7144" evidence="3">
    <location>
        <begin position="39"/>
        <end position="148"/>
    </location>
</feature>
<evidence type="ECO:0000256" key="1">
    <source>
        <dbReference type="SAM" id="MobiDB-lite"/>
    </source>
</evidence>
<accession>A0A7H0JZH5</accession>
<keyword evidence="7" id="KW-1185">Reference proteome</keyword>
<evidence type="ECO:0000313" key="6">
    <source>
        <dbReference type="Proteomes" id="UP000516235"/>
    </source>
</evidence>
<feature type="transmembrane region" description="Helical" evidence="2">
    <location>
        <begin position="136"/>
        <end position="153"/>
    </location>
</feature>
<dbReference type="RefSeq" id="WP_171193258.1">
    <property type="nucleotide sequence ID" value="NZ_CP061032.1"/>
</dbReference>
<reference evidence="6 7" key="1">
    <citation type="submission" date="2020-08" db="EMBL/GenBank/DDBJ databases">
        <title>novel species in genus Corynebacterium.</title>
        <authorList>
            <person name="Zhang G."/>
        </authorList>
    </citation>
    <scope>NUCLEOTIDE SEQUENCE [LARGE SCALE GENOMIC DNA]</scope>
    <source>
        <strain evidence="6 7">zg-917</strain>
        <strain evidence="5">Zg-917</strain>
    </source>
</reference>
<feature type="region of interest" description="Disordered" evidence="1">
    <location>
        <begin position="1"/>
        <end position="21"/>
    </location>
</feature>
<feature type="transmembrane region" description="Helical" evidence="2">
    <location>
        <begin position="84"/>
        <end position="103"/>
    </location>
</feature>
<feature type="transmembrane region" description="Helical" evidence="2">
    <location>
        <begin position="110"/>
        <end position="130"/>
    </location>
</feature>
<feature type="transmembrane region" description="Helical" evidence="2">
    <location>
        <begin position="33"/>
        <end position="54"/>
    </location>
</feature>
<dbReference type="Pfam" id="PF23636">
    <property type="entry name" value="DUF7144"/>
    <property type="match status" value="1"/>
</dbReference>
<dbReference type="Proteomes" id="UP000516235">
    <property type="component" value="Chromosome"/>
</dbReference>
<evidence type="ECO:0000313" key="5">
    <source>
        <dbReference type="EMBL" id="QNP90441.1"/>
    </source>
</evidence>
<evidence type="ECO:0000259" key="3">
    <source>
        <dbReference type="Pfam" id="PF23636"/>
    </source>
</evidence>
<keyword evidence="2" id="KW-0472">Membrane</keyword>
<dbReference type="AlphaFoldDB" id="A0A7H0JZH5"/>
<evidence type="ECO:0000313" key="4">
    <source>
        <dbReference type="EMBL" id="MBC3179613.1"/>
    </source>
</evidence>
<name>A0A7H0JZH5_9CORY</name>
<dbReference type="InterPro" id="IPR055568">
    <property type="entry name" value="DUF7144"/>
</dbReference>
<dbReference type="EMBL" id="CP061032">
    <property type="protein sequence ID" value="QNP90441.1"/>
    <property type="molecule type" value="Genomic_DNA"/>
</dbReference>
<dbReference type="Proteomes" id="UP000642876">
    <property type="component" value="Unassembled WGS sequence"/>
</dbReference>
<dbReference type="EMBL" id="JACMYE010000008">
    <property type="protein sequence ID" value="MBC3179613.1"/>
    <property type="molecule type" value="Genomic_DNA"/>
</dbReference>
<proteinExistence type="predicted"/>
<keyword evidence="2" id="KW-1133">Transmembrane helix</keyword>
<protein>
    <recommendedName>
        <fullName evidence="3">DUF7144 domain-containing protein</fullName>
    </recommendedName>
</protein>
<sequence>MAGMFPTMVSDPDDRNRRFSGEVGPQWPRSLRIGYYLALAAAVLMLVIGFVSLANGVPDRLPDTWMIEGADEDLVERFASNLRILAWSNIILGLVLSGAASYFSRGSKTARRVAGIVTACAVFVNLAGFFVGVAGWASIAVVVALVFALFFAFRPDANAFVDTRSGDVWKGVK</sequence>
<gene>
    <name evidence="4" type="ORF">H7348_09910</name>
    <name evidence="5" type="ORF">IAU68_01190</name>
</gene>
<keyword evidence="2" id="KW-0812">Transmembrane</keyword>
<evidence type="ECO:0000256" key="2">
    <source>
        <dbReference type="SAM" id="Phobius"/>
    </source>
</evidence>
<dbReference type="KEGG" id="cluj:IAU68_01190"/>
<evidence type="ECO:0000313" key="7">
    <source>
        <dbReference type="Proteomes" id="UP000642876"/>
    </source>
</evidence>